<name>X0YQB8_9ZZZZ</name>
<gene>
    <name evidence="1" type="ORF">S01H4_03604</name>
</gene>
<dbReference type="EMBL" id="BART01000899">
    <property type="protein sequence ID" value="GAG58435.1"/>
    <property type="molecule type" value="Genomic_DNA"/>
</dbReference>
<sequence>MKRILFLIIILFLFSGIASGTELGAGDGTGYPAAIDTDTSVEVDYPDPLATTARAAVPNDTNAAVIAIETELGINPSGAYDTLKARLDAGDGLYYFKTEIDT</sequence>
<organism evidence="1">
    <name type="scientific">marine sediment metagenome</name>
    <dbReference type="NCBI Taxonomy" id="412755"/>
    <lineage>
        <taxon>unclassified sequences</taxon>
        <taxon>metagenomes</taxon>
        <taxon>ecological metagenomes</taxon>
    </lineage>
</organism>
<feature type="non-terminal residue" evidence="1">
    <location>
        <position position="102"/>
    </location>
</feature>
<accession>X0YQB8</accession>
<reference evidence="1" key="1">
    <citation type="journal article" date="2014" name="Front. Microbiol.">
        <title>High frequency of phylogenetically diverse reductive dehalogenase-homologous genes in deep subseafloor sedimentary metagenomes.</title>
        <authorList>
            <person name="Kawai M."/>
            <person name="Futagami T."/>
            <person name="Toyoda A."/>
            <person name="Takaki Y."/>
            <person name="Nishi S."/>
            <person name="Hori S."/>
            <person name="Arai W."/>
            <person name="Tsubouchi T."/>
            <person name="Morono Y."/>
            <person name="Uchiyama I."/>
            <person name="Ito T."/>
            <person name="Fujiyama A."/>
            <person name="Inagaki F."/>
            <person name="Takami H."/>
        </authorList>
    </citation>
    <scope>NUCLEOTIDE SEQUENCE</scope>
    <source>
        <strain evidence="1">Expedition CK06-06</strain>
    </source>
</reference>
<protein>
    <submittedName>
        <fullName evidence="1">Uncharacterized protein</fullName>
    </submittedName>
</protein>
<comment type="caution">
    <text evidence="1">The sequence shown here is derived from an EMBL/GenBank/DDBJ whole genome shotgun (WGS) entry which is preliminary data.</text>
</comment>
<dbReference type="AlphaFoldDB" id="X0YQB8"/>
<proteinExistence type="predicted"/>
<evidence type="ECO:0000313" key="1">
    <source>
        <dbReference type="EMBL" id="GAG58435.1"/>
    </source>
</evidence>